<dbReference type="PANTHER" id="PTHR13238">
    <property type="entry name" value="PROTEIN C21ORF59"/>
    <property type="match status" value="1"/>
</dbReference>
<evidence type="ECO:0000256" key="1">
    <source>
        <dbReference type="ARBA" id="ARBA00009619"/>
    </source>
</evidence>
<gene>
    <name evidence="2" type="ORF">AMECASPLE_000179</name>
</gene>
<accession>A0ABV0YKR3</accession>
<protein>
    <recommendedName>
        <fullName evidence="4">FERM domain-containing protein</fullName>
    </recommendedName>
</protein>
<keyword evidence="3" id="KW-1185">Reference proteome</keyword>
<proteinExistence type="inferred from homology"/>
<evidence type="ECO:0008006" key="4">
    <source>
        <dbReference type="Google" id="ProtNLM"/>
    </source>
</evidence>
<evidence type="ECO:0000313" key="2">
    <source>
        <dbReference type="EMBL" id="MEQ2294076.1"/>
    </source>
</evidence>
<dbReference type="PANTHER" id="PTHR13238:SF0">
    <property type="entry name" value="CILIA- AND FLAGELLA-ASSOCIATED PROTEIN 298"/>
    <property type="match status" value="1"/>
</dbReference>
<name>A0ABV0YKR3_9TELE</name>
<dbReference type="InterPro" id="IPR021298">
    <property type="entry name" value="CFAP298"/>
</dbReference>
<reference evidence="2 3" key="1">
    <citation type="submission" date="2021-06" db="EMBL/GenBank/DDBJ databases">
        <authorList>
            <person name="Palmer J.M."/>
        </authorList>
    </citation>
    <scope>NUCLEOTIDE SEQUENCE [LARGE SCALE GENOMIC DNA]</scope>
    <source>
        <strain evidence="2 3">AS_MEX2019</strain>
        <tissue evidence="2">Muscle</tissue>
    </source>
</reference>
<evidence type="ECO:0000313" key="3">
    <source>
        <dbReference type="Proteomes" id="UP001469553"/>
    </source>
</evidence>
<organism evidence="2 3">
    <name type="scientific">Ameca splendens</name>
    <dbReference type="NCBI Taxonomy" id="208324"/>
    <lineage>
        <taxon>Eukaryota</taxon>
        <taxon>Metazoa</taxon>
        <taxon>Chordata</taxon>
        <taxon>Craniata</taxon>
        <taxon>Vertebrata</taxon>
        <taxon>Euteleostomi</taxon>
        <taxon>Actinopterygii</taxon>
        <taxon>Neopterygii</taxon>
        <taxon>Teleostei</taxon>
        <taxon>Neoteleostei</taxon>
        <taxon>Acanthomorphata</taxon>
        <taxon>Ovalentaria</taxon>
        <taxon>Atherinomorphae</taxon>
        <taxon>Cyprinodontiformes</taxon>
        <taxon>Goodeidae</taxon>
        <taxon>Ameca</taxon>
    </lineage>
</organism>
<sequence length="122" mass="13750">MVQLHVKRGDESQFLFNTSTDAPLETVIQQVAAIYNGRLKVDRICSGKNLSSSLPVLLVKDPHPKLQIVRAVLQLHDQIDTITYTYESIYTTGNFSNIIALKRKSSMYFTGKVIHSLWVNGN</sequence>
<comment type="caution">
    <text evidence="2">The sequence shown here is derived from an EMBL/GenBank/DDBJ whole genome shotgun (WGS) entry which is preliminary data.</text>
</comment>
<dbReference type="EMBL" id="JAHRIP010037626">
    <property type="protein sequence ID" value="MEQ2294076.1"/>
    <property type="molecule type" value="Genomic_DNA"/>
</dbReference>
<dbReference type="Proteomes" id="UP001469553">
    <property type="component" value="Unassembled WGS sequence"/>
</dbReference>
<comment type="similarity">
    <text evidence="1">Belongs to the CFAP298 family.</text>
</comment>